<keyword evidence="2" id="KW-0479">Metal-binding</keyword>
<evidence type="ECO:0000256" key="1">
    <source>
        <dbReference type="ARBA" id="ARBA00005495"/>
    </source>
</evidence>
<dbReference type="InterPro" id="IPR011057">
    <property type="entry name" value="Mss4-like_sf"/>
</dbReference>
<dbReference type="RefSeq" id="WP_214623370.1">
    <property type="nucleotide sequence ID" value="NZ_JAHGAW010000006.1"/>
</dbReference>
<sequence length="170" mass="18604">MTTHDKAIMGGGCGCGRTRYRVDREPIFVNNCYCALCQQQSGGTSAVYAYFEAEAVTVLKGNLVSYAARTASDLNQVVMQCADCGVTLLRQPHITGRHGISVLVGTLDDPWEVVPDAAIYVSERMPWVTLPEGIPAFDAYYDPDQLLPPERAARLRAVFARHHADQGQEA</sequence>
<feature type="domain" description="CENP-V/GFA" evidence="5">
    <location>
        <begin position="9"/>
        <end position="112"/>
    </location>
</feature>
<dbReference type="AlphaFoldDB" id="A0A9X1DC71"/>
<dbReference type="Pfam" id="PF04828">
    <property type="entry name" value="GFA"/>
    <property type="match status" value="1"/>
</dbReference>
<reference evidence="6" key="1">
    <citation type="submission" date="2021-05" db="EMBL/GenBank/DDBJ databases">
        <title>Genome of Sphingobium sp. strain.</title>
        <authorList>
            <person name="Fan R."/>
        </authorList>
    </citation>
    <scope>NUCLEOTIDE SEQUENCE</scope>
    <source>
        <strain evidence="6">H33</strain>
    </source>
</reference>
<dbReference type="GO" id="GO:0016846">
    <property type="term" value="F:carbon-sulfur lyase activity"/>
    <property type="evidence" value="ECO:0007669"/>
    <property type="project" value="InterPro"/>
</dbReference>
<dbReference type="InterPro" id="IPR006913">
    <property type="entry name" value="CENP-V/GFA"/>
</dbReference>
<gene>
    <name evidence="6" type="ORF">KK488_10840</name>
</gene>
<dbReference type="GO" id="GO:0046872">
    <property type="term" value="F:metal ion binding"/>
    <property type="evidence" value="ECO:0007669"/>
    <property type="project" value="UniProtKB-KW"/>
</dbReference>
<dbReference type="EMBL" id="JAHGAW010000006">
    <property type="protein sequence ID" value="MBT2187442.1"/>
    <property type="molecule type" value="Genomic_DNA"/>
</dbReference>
<dbReference type="SUPFAM" id="SSF51316">
    <property type="entry name" value="Mss4-like"/>
    <property type="match status" value="1"/>
</dbReference>
<keyword evidence="4" id="KW-0456">Lyase</keyword>
<dbReference type="PANTHER" id="PTHR33337">
    <property type="entry name" value="GFA DOMAIN-CONTAINING PROTEIN"/>
    <property type="match status" value="1"/>
</dbReference>
<evidence type="ECO:0000259" key="5">
    <source>
        <dbReference type="PROSITE" id="PS51891"/>
    </source>
</evidence>
<comment type="caution">
    <text evidence="6">The sequence shown here is derived from an EMBL/GenBank/DDBJ whole genome shotgun (WGS) entry which is preliminary data.</text>
</comment>
<keyword evidence="7" id="KW-1185">Reference proteome</keyword>
<dbReference type="Gene3D" id="3.90.1590.10">
    <property type="entry name" value="glutathione-dependent formaldehyde- activating enzyme (gfa)"/>
    <property type="match status" value="1"/>
</dbReference>
<organism evidence="6 7">
    <name type="scientific">Sphingobium nicotianae</name>
    <dbReference type="NCBI Taxonomy" id="2782607"/>
    <lineage>
        <taxon>Bacteria</taxon>
        <taxon>Pseudomonadati</taxon>
        <taxon>Pseudomonadota</taxon>
        <taxon>Alphaproteobacteria</taxon>
        <taxon>Sphingomonadales</taxon>
        <taxon>Sphingomonadaceae</taxon>
        <taxon>Sphingobium</taxon>
    </lineage>
</organism>
<name>A0A9X1DC71_9SPHN</name>
<proteinExistence type="inferred from homology"/>
<evidence type="ECO:0000256" key="4">
    <source>
        <dbReference type="ARBA" id="ARBA00023239"/>
    </source>
</evidence>
<comment type="similarity">
    <text evidence="1">Belongs to the Gfa family.</text>
</comment>
<protein>
    <submittedName>
        <fullName evidence="6">GFA family protein</fullName>
    </submittedName>
</protein>
<evidence type="ECO:0000256" key="3">
    <source>
        <dbReference type="ARBA" id="ARBA00022833"/>
    </source>
</evidence>
<accession>A0A9X1DC71</accession>
<evidence type="ECO:0000256" key="2">
    <source>
        <dbReference type="ARBA" id="ARBA00022723"/>
    </source>
</evidence>
<evidence type="ECO:0000313" key="6">
    <source>
        <dbReference type="EMBL" id="MBT2187442.1"/>
    </source>
</evidence>
<dbReference type="PROSITE" id="PS51891">
    <property type="entry name" value="CENP_V_GFA"/>
    <property type="match status" value="1"/>
</dbReference>
<evidence type="ECO:0000313" key="7">
    <source>
        <dbReference type="Proteomes" id="UP001138757"/>
    </source>
</evidence>
<keyword evidence="3" id="KW-0862">Zinc</keyword>
<dbReference type="PANTHER" id="PTHR33337:SF40">
    <property type="entry name" value="CENP-V_GFA DOMAIN-CONTAINING PROTEIN-RELATED"/>
    <property type="match status" value="1"/>
</dbReference>
<dbReference type="Proteomes" id="UP001138757">
    <property type="component" value="Unassembled WGS sequence"/>
</dbReference>